<proteinExistence type="predicted"/>
<dbReference type="Proteomes" id="UP000735302">
    <property type="component" value="Unassembled WGS sequence"/>
</dbReference>
<reference evidence="1 2" key="1">
    <citation type="journal article" date="2021" name="Elife">
        <title>Chloroplast acquisition without the gene transfer in kleptoplastic sea slugs, Plakobranchus ocellatus.</title>
        <authorList>
            <person name="Maeda T."/>
            <person name="Takahashi S."/>
            <person name="Yoshida T."/>
            <person name="Shimamura S."/>
            <person name="Takaki Y."/>
            <person name="Nagai Y."/>
            <person name="Toyoda A."/>
            <person name="Suzuki Y."/>
            <person name="Arimoto A."/>
            <person name="Ishii H."/>
            <person name="Satoh N."/>
            <person name="Nishiyama T."/>
            <person name="Hasebe M."/>
            <person name="Maruyama T."/>
            <person name="Minagawa J."/>
            <person name="Obokata J."/>
            <person name="Shigenobu S."/>
        </authorList>
    </citation>
    <scope>NUCLEOTIDE SEQUENCE [LARGE SCALE GENOMIC DNA]</scope>
</reference>
<organism evidence="1 2">
    <name type="scientific">Plakobranchus ocellatus</name>
    <dbReference type="NCBI Taxonomy" id="259542"/>
    <lineage>
        <taxon>Eukaryota</taxon>
        <taxon>Metazoa</taxon>
        <taxon>Spiralia</taxon>
        <taxon>Lophotrochozoa</taxon>
        <taxon>Mollusca</taxon>
        <taxon>Gastropoda</taxon>
        <taxon>Heterobranchia</taxon>
        <taxon>Euthyneura</taxon>
        <taxon>Panpulmonata</taxon>
        <taxon>Sacoglossa</taxon>
        <taxon>Placobranchoidea</taxon>
        <taxon>Plakobranchidae</taxon>
        <taxon>Plakobranchus</taxon>
    </lineage>
</organism>
<name>A0AAV4AWW0_9GAST</name>
<accession>A0AAV4AWW0</accession>
<sequence>MSARAIKKYKDIEKWVGLPDGIRRAGFVGFPGPEQIHYQGFPAHNGREEDSKLWQGPQGNYDVPDAGSIINKGGEGGSVHPASTESQRIFRLRENNRGEKSNGELPVRREDVPIGEFTSRPHTSRLTRLTHSCQWNSVCAVGKPWKSNAGLAKRAVGGTVASESALRSAETFLSQVGAPPPTS</sequence>
<evidence type="ECO:0000313" key="1">
    <source>
        <dbReference type="EMBL" id="GFO11008.1"/>
    </source>
</evidence>
<evidence type="ECO:0000313" key="2">
    <source>
        <dbReference type="Proteomes" id="UP000735302"/>
    </source>
</evidence>
<dbReference type="EMBL" id="BLXT01004214">
    <property type="protein sequence ID" value="GFO11008.1"/>
    <property type="molecule type" value="Genomic_DNA"/>
</dbReference>
<protein>
    <submittedName>
        <fullName evidence="1">Uncharacterized protein</fullName>
    </submittedName>
</protein>
<dbReference type="AlphaFoldDB" id="A0AAV4AWW0"/>
<comment type="caution">
    <text evidence="1">The sequence shown here is derived from an EMBL/GenBank/DDBJ whole genome shotgun (WGS) entry which is preliminary data.</text>
</comment>
<gene>
    <name evidence="1" type="ORF">PoB_003751300</name>
</gene>
<keyword evidence="2" id="KW-1185">Reference proteome</keyword>